<dbReference type="KEGG" id="bbig:BBBOND_0300470"/>
<evidence type="ECO:0000256" key="7">
    <source>
        <dbReference type="ARBA" id="ARBA00046278"/>
    </source>
</evidence>
<dbReference type="Pfam" id="PF00957">
    <property type="entry name" value="Synaptobrevin"/>
    <property type="match status" value="1"/>
</dbReference>
<dbReference type="InterPro" id="IPR011012">
    <property type="entry name" value="Longin-like_dom_sf"/>
</dbReference>
<dbReference type="GO" id="GO:0006888">
    <property type="term" value="P:endoplasmic reticulum to Golgi vesicle-mediated transport"/>
    <property type="evidence" value="ECO:0007669"/>
    <property type="project" value="TreeGrafter"/>
</dbReference>
<evidence type="ECO:0000313" key="9">
    <source>
        <dbReference type="EMBL" id="CDR96142.1"/>
    </source>
</evidence>
<gene>
    <name evidence="9" type="ORF">BBBOND_0300470</name>
</gene>
<evidence type="ECO:0000256" key="5">
    <source>
        <dbReference type="ARBA" id="ARBA00023288"/>
    </source>
</evidence>
<evidence type="ECO:0000256" key="6">
    <source>
        <dbReference type="ARBA" id="ARBA00023289"/>
    </source>
</evidence>
<accession>A0A061D816</accession>
<keyword evidence="2" id="KW-0488">Methylation</keyword>
<dbReference type="Gene3D" id="3.30.450.50">
    <property type="entry name" value="Longin domain"/>
    <property type="match status" value="1"/>
</dbReference>
<dbReference type="GO" id="GO:0005794">
    <property type="term" value="C:Golgi apparatus"/>
    <property type="evidence" value="ECO:0007669"/>
    <property type="project" value="TreeGrafter"/>
</dbReference>
<dbReference type="Gene3D" id="1.20.5.110">
    <property type="match status" value="1"/>
</dbReference>
<keyword evidence="10" id="KW-1185">Reference proteome</keyword>
<name>A0A061D816_BABBI</name>
<proteinExistence type="inferred from homology"/>
<organism evidence="9 10">
    <name type="scientific">Babesia bigemina</name>
    <dbReference type="NCBI Taxonomy" id="5866"/>
    <lineage>
        <taxon>Eukaryota</taxon>
        <taxon>Sar</taxon>
        <taxon>Alveolata</taxon>
        <taxon>Apicomplexa</taxon>
        <taxon>Aconoidasida</taxon>
        <taxon>Piroplasmida</taxon>
        <taxon>Babesiidae</taxon>
        <taxon>Babesia</taxon>
    </lineage>
</organism>
<evidence type="ECO:0000256" key="1">
    <source>
        <dbReference type="ARBA" id="ARBA00008025"/>
    </source>
</evidence>
<evidence type="ECO:0000313" key="10">
    <source>
        <dbReference type="Proteomes" id="UP000033188"/>
    </source>
</evidence>
<feature type="domain" description="Longin" evidence="8">
    <location>
        <begin position="10"/>
        <end position="133"/>
    </location>
</feature>
<dbReference type="Proteomes" id="UP000033188">
    <property type="component" value="Chromosome 3"/>
</dbReference>
<dbReference type="RefSeq" id="XP_012768328.1">
    <property type="nucleotide sequence ID" value="XM_012912874.1"/>
</dbReference>
<dbReference type="SMART" id="SM01270">
    <property type="entry name" value="Longin"/>
    <property type="match status" value="1"/>
</dbReference>
<dbReference type="CDD" id="cd14824">
    <property type="entry name" value="Longin"/>
    <property type="match status" value="1"/>
</dbReference>
<keyword evidence="4" id="KW-0564">Palmitate</keyword>
<comment type="subcellular location">
    <subcellularLocation>
        <location evidence="7">Endomembrane system</location>
        <topology evidence="7">Lipid-anchor</topology>
        <orientation evidence="7">Cytoplasmic side</orientation>
    </subcellularLocation>
</comment>
<evidence type="ECO:0000256" key="3">
    <source>
        <dbReference type="ARBA" id="ARBA00023136"/>
    </source>
</evidence>
<reference evidence="10" key="1">
    <citation type="journal article" date="2014" name="Nucleic Acids Res.">
        <title>The evolutionary dynamics of variant antigen genes in Babesia reveal a history of genomic innovation underlying host-parasite interaction.</title>
        <authorList>
            <person name="Jackson A.P."/>
            <person name="Otto T.D."/>
            <person name="Darby A."/>
            <person name="Ramaprasad A."/>
            <person name="Xia D."/>
            <person name="Echaide I.E."/>
            <person name="Farber M."/>
            <person name="Gahlot S."/>
            <person name="Gamble J."/>
            <person name="Gupta D."/>
            <person name="Gupta Y."/>
            <person name="Jackson L."/>
            <person name="Malandrin L."/>
            <person name="Malas T.B."/>
            <person name="Moussa E."/>
            <person name="Nair M."/>
            <person name="Reid A.J."/>
            <person name="Sanders M."/>
            <person name="Sharma J."/>
            <person name="Tracey A."/>
            <person name="Quail M.A."/>
            <person name="Weir W."/>
            <person name="Wastling J.M."/>
            <person name="Hall N."/>
            <person name="Willadsen P."/>
            <person name="Lingelbach K."/>
            <person name="Shiels B."/>
            <person name="Tait A."/>
            <person name="Berriman M."/>
            <person name="Allred D.R."/>
            <person name="Pain A."/>
        </authorList>
    </citation>
    <scope>NUCLEOTIDE SEQUENCE [LARGE SCALE GENOMIC DNA]</scope>
    <source>
        <strain evidence="10">Bond</strain>
    </source>
</reference>
<keyword evidence="5" id="KW-0449">Lipoprotein</keyword>
<dbReference type="OMA" id="MINEIYM"/>
<dbReference type="Pfam" id="PF13774">
    <property type="entry name" value="Longin"/>
    <property type="match status" value="1"/>
</dbReference>
<dbReference type="GO" id="GO:0005484">
    <property type="term" value="F:SNAP receptor activity"/>
    <property type="evidence" value="ECO:0007669"/>
    <property type="project" value="TreeGrafter"/>
</dbReference>
<dbReference type="PANTHER" id="PTHR45806:SF1">
    <property type="entry name" value="SYNAPTOBREVIN HOMOLOG YKT6"/>
    <property type="match status" value="1"/>
</dbReference>
<dbReference type="InterPro" id="IPR010908">
    <property type="entry name" value="Longin_dom"/>
</dbReference>
<evidence type="ECO:0000259" key="8">
    <source>
        <dbReference type="PROSITE" id="PS50859"/>
    </source>
</evidence>
<dbReference type="AlphaFoldDB" id="A0A061D816"/>
<dbReference type="PROSITE" id="PS50859">
    <property type="entry name" value="LONGIN"/>
    <property type="match status" value="1"/>
</dbReference>
<dbReference type="GeneID" id="24564683"/>
<dbReference type="OrthoDB" id="27923at2759"/>
<dbReference type="VEuPathDB" id="PiroplasmaDB:BBBOND_0300470"/>
<dbReference type="SUPFAM" id="SSF58038">
    <property type="entry name" value="SNARE fusion complex"/>
    <property type="match status" value="1"/>
</dbReference>
<evidence type="ECO:0000256" key="4">
    <source>
        <dbReference type="ARBA" id="ARBA00023139"/>
    </source>
</evidence>
<comment type="similarity">
    <text evidence="1">Belongs to the synaptobrevin family.</text>
</comment>
<dbReference type="STRING" id="5866.A0A061D816"/>
<dbReference type="EMBL" id="LK391709">
    <property type="protein sequence ID" value="CDR96142.1"/>
    <property type="molecule type" value="Genomic_DNA"/>
</dbReference>
<keyword evidence="3" id="KW-0472">Membrane</keyword>
<sequence length="202" mass="22821">MVEAKVIYIAILRCNDPPTFLLQHFKLSDLQFLARGSAKSIAVFAAREIAGRISAGENVIVHEDKFDILAHRWESNVCAVCVCGRGYPERVAFSLLQLVFCEFIAQYPDAGEQYNTDVKLNVPQIKVLFDQYRDPKAVDAYTNVADKLQNTISVVHKTLADMLQNEETLEALVNQSKDLSTRTKNVFAKSRKLKRRSCCAFM</sequence>
<dbReference type="PANTHER" id="PTHR45806">
    <property type="entry name" value="SYNAPTOBREVIN HOMOLOG YKT6"/>
    <property type="match status" value="1"/>
</dbReference>
<dbReference type="InterPro" id="IPR042855">
    <property type="entry name" value="V_SNARE_CC"/>
</dbReference>
<protein>
    <submittedName>
        <fullName evidence="9">SNARE PROTEIN YKT6, putative</fullName>
    </submittedName>
</protein>
<dbReference type="SUPFAM" id="SSF64356">
    <property type="entry name" value="SNARE-like"/>
    <property type="match status" value="1"/>
</dbReference>
<evidence type="ECO:0000256" key="2">
    <source>
        <dbReference type="ARBA" id="ARBA00022481"/>
    </source>
</evidence>
<keyword evidence="6" id="KW-0636">Prenylation</keyword>